<name>X8IQP9_9FIRM</name>
<dbReference type="EMBL" id="JALU01000020">
    <property type="protein sequence ID" value="EUC52125.1"/>
    <property type="molecule type" value="Genomic_DNA"/>
</dbReference>
<protein>
    <submittedName>
        <fullName evidence="2">Uncharacterized protein</fullName>
    </submittedName>
</protein>
<dbReference type="AlphaFoldDB" id="X8IQP9"/>
<feature type="transmembrane region" description="Helical" evidence="1">
    <location>
        <begin position="18"/>
        <end position="36"/>
    </location>
</feature>
<accession>X8IQP9</accession>
<gene>
    <name evidence="2" type="ORF">HMPREF0581_0308</name>
</gene>
<sequence length="73" mass="7489">MGSFASQLTAFVQSARPLIIALVAVALLINGAMMIYPSERGKERAKEALPWVVIGSAIALGAVALASALTSGF</sequence>
<evidence type="ECO:0000313" key="3">
    <source>
        <dbReference type="Proteomes" id="UP000022645"/>
    </source>
</evidence>
<reference evidence="2 3" key="1">
    <citation type="submission" date="2014-01" db="EMBL/GenBank/DDBJ databases">
        <authorList>
            <person name="Durkin A.S."/>
            <person name="McCorrison J."/>
            <person name="Torralba M."/>
            <person name="Gillis M."/>
            <person name="Haft D.H."/>
            <person name="Methe B."/>
            <person name="Sutton G."/>
            <person name="Nelson K.E."/>
        </authorList>
    </citation>
    <scope>NUCLEOTIDE SEQUENCE [LARGE SCALE GENOMIC DNA]</scope>
    <source>
        <strain evidence="2 3">ATCC 33093</strain>
    </source>
</reference>
<organism evidence="2 3">
    <name type="scientific">Mogibacterium timidum ATCC 33093</name>
    <dbReference type="NCBI Taxonomy" id="1401079"/>
    <lineage>
        <taxon>Bacteria</taxon>
        <taxon>Bacillati</taxon>
        <taxon>Bacillota</taxon>
        <taxon>Clostridia</taxon>
        <taxon>Peptostreptococcales</taxon>
        <taxon>Anaerovoracaceae</taxon>
        <taxon>Mogibacterium</taxon>
    </lineage>
</organism>
<evidence type="ECO:0000256" key="1">
    <source>
        <dbReference type="SAM" id="Phobius"/>
    </source>
</evidence>
<evidence type="ECO:0000313" key="2">
    <source>
        <dbReference type="EMBL" id="EUC52125.1"/>
    </source>
</evidence>
<feature type="transmembrane region" description="Helical" evidence="1">
    <location>
        <begin position="48"/>
        <end position="69"/>
    </location>
</feature>
<keyword evidence="1" id="KW-1133">Transmembrane helix</keyword>
<keyword evidence="1" id="KW-0472">Membrane</keyword>
<proteinExistence type="predicted"/>
<dbReference type="Proteomes" id="UP000022645">
    <property type="component" value="Unassembled WGS sequence"/>
</dbReference>
<keyword evidence="1" id="KW-0812">Transmembrane</keyword>
<dbReference type="RefSeq" id="WP_036381240.1">
    <property type="nucleotide sequence ID" value="NZ_JALU01000020.1"/>
</dbReference>
<comment type="caution">
    <text evidence="2">The sequence shown here is derived from an EMBL/GenBank/DDBJ whole genome shotgun (WGS) entry which is preliminary data.</text>
</comment>